<evidence type="ECO:0000256" key="3">
    <source>
        <dbReference type="ARBA" id="ARBA00022989"/>
    </source>
</evidence>
<dbReference type="CDD" id="cd16914">
    <property type="entry name" value="EcfT"/>
    <property type="match status" value="1"/>
</dbReference>
<evidence type="ECO:0000256" key="1">
    <source>
        <dbReference type="ARBA" id="ARBA00004141"/>
    </source>
</evidence>
<protein>
    <submittedName>
        <fullName evidence="6">Energy-coupling factor transporter transmembrane protein EcfT</fullName>
    </submittedName>
</protein>
<feature type="transmembrane region" description="Helical" evidence="5">
    <location>
        <begin position="26"/>
        <end position="59"/>
    </location>
</feature>
<comment type="subcellular location">
    <subcellularLocation>
        <location evidence="1">Membrane</location>
        <topology evidence="1">Multi-pass membrane protein</topology>
    </subcellularLocation>
</comment>
<evidence type="ECO:0000256" key="4">
    <source>
        <dbReference type="ARBA" id="ARBA00023136"/>
    </source>
</evidence>
<dbReference type="Pfam" id="PF02361">
    <property type="entry name" value="CbiQ"/>
    <property type="match status" value="1"/>
</dbReference>
<accession>A0A5M4FDV0</accession>
<evidence type="ECO:0000256" key="5">
    <source>
        <dbReference type="SAM" id="Phobius"/>
    </source>
</evidence>
<gene>
    <name evidence="6" type="ORF">ESP70_018280</name>
</gene>
<dbReference type="RefSeq" id="WP_149690713.1">
    <property type="nucleotide sequence ID" value="NZ_SDPQ02000003.1"/>
</dbReference>
<evidence type="ECO:0000256" key="2">
    <source>
        <dbReference type="ARBA" id="ARBA00022692"/>
    </source>
</evidence>
<reference evidence="6" key="1">
    <citation type="submission" date="2019-09" db="EMBL/GenBank/DDBJ databases">
        <authorList>
            <person name="Li J."/>
        </authorList>
    </citation>
    <scope>NUCLEOTIDE SEQUENCE [LARGE SCALE GENOMIC DNA]</scope>
    <source>
        <strain evidence="6">JCM 14732</strain>
    </source>
</reference>
<evidence type="ECO:0000313" key="7">
    <source>
        <dbReference type="Proteomes" id="UP000380867"/>
    </source>
</evidence>
<keyword evidence="4 5" id="KW-0472">Membrane</keyword>
<evidence type="ECO:0000313" key="6">
    <source>
        <dbReference type="EMBL" id="KAA1396070.1"/>
    </source>
</evidence>
<dbReference type="AlphaFoldDB" id="A0A5M4FDV0"/>
<dbReference type="PANTHER" id="PTHR33514">
    <property type="entry name" value="PROTEIN ABCI12, CHLOROPLASTIC"/>
    <property type="match status" value="1"/>
</dbReference>
<dbReference type="OrthoDB" id="509049at2"/>
<dbReference type="GO" id="GO:0005886">
    <property type="term" value="C:plasma membrane"/>
    <property type="evidence" value="ECO:0007669"/>
    <property type="project" value="UniProtKB-ARBA"/>
</dbReference>
<organism evidence="6 7">
    <name type="scientific">Aeromicrobium ginsengisoli</name>
    <dbReference type="NCBI Taxonomy" id="363867"/>
    <lineage>
        <taxon>Bacteria</taxon>
        <taxon>Bacillati</taxon>
        <taxon>Actinomycetota</taxon>
        <taxon>Actinomycetes</taxon>
        <taxon>Propionibacteriales</taxon>
        <taxon>Nocardioidaceae</taxon>
        <taxon>Aeromicrobium</taxon>
    </lineage>
</organism>
<keyword evidence="2 5" id="KW-0812">Transmembrane</keyword>
<proteinExistence type="predicted"/>
<keyword evidence="7" id="KW-1185">Reference proteome</keyword>
<dbReference type="EMBL" id="SDPQ02000003">
    <property type="protein sequence ID" value="KAA1396070.1"/>
    <property type="molecule type" value="Genomic_DNA"/>
</dbReference>
<feature type="transmembrane region" description="Helical" evidence="5">
    <location>
        <begin position="92"/>
        <end position="112"/>
    </location>
</feature>
<dbReference type="Proteomes" id="UP000380867">
    <property type="component" value="Unassembled WGS sequence"/>
</dbReference>
<comment type="caution">
    <text evidence="6">The sequence shown here is derived from an EMBL/GenBank/DDBJ whole genome shotgun (WGS) entry which is preliminary data.</text>
</comment>
<sequence length="204" mass="21954">MRRSLPLGIYRPGSTIWHRIPAGPKLGLVVLASIAVVALRGPWPCVAALGVALGISLWARVPPQVVWRGLRPFLLVVAILGAFQWWQRGWPVAVEVVATTVALVVVATTFTATTPTDRLLDAIVRGLGPFRRIGVRPEKVALAFSLMITAIPAIFEIAHETREAAKARGLERSVRANLSPMAIRTVAHAYETGAALHARGIGDD</sequence>
<dbReference type="PANTHER" id="PTHR33514:SF13">
    <property type="entry name" value="PROTEIN ABCI12, CHLOROPLASTIC"/>
    <property type="match status" value="1"/>
</dbReference>
<name>A0A5M4FDV0_9ACTN</name>
<dbReference type="InterPro" id="IPR003339">
    <property type="entry name" value="ABC/ECF_trnsptr_transmembrane"/>
</dbReference>
<keyword evidence="3 5" id="KW-1133">Transmembrane helix</keyword>
<feature type="transmembrane region" description="Helical" evidence="5">
    <location>
        <begin position="65"/>
        <end position="85"/>
    </location>
</feature>